<dbReference type="Gene3D" id="1.10.533.10">
    <property type="entry name" value="Death Domain, Fas"/>
    <property type="match status" value="1"/>
</dbReference>
<keyword evidence="4" id="KW-1185">Reference proteome</keyword>
<evidence type="ECO:0000259" key="2">
    <source>
        <dbReference type="PROSITE" id="PS50104"/>
    </source>
</evidence>
<dbReference type="PROSITE" id="PS50104">
    <property type="entry name" value="TIR"/>
    <property type="match status" value="1"/>
</dbReference>
<dbReference type="InterPro" id="IPR035897">
    <property type="entry name" value="Toll_tir_struct_dom_sf"/>
</dbReference>
<dbReference type="Gene3D" id="3.40.50.10140">
    <property type="entry name" value="Toll/interleukin-1 receptor homology (TIR) domain"/>
    <property type="match status" value="1"/>
</dbReference>
<dbReference type="Pfam" id="PF13676">
    <property type="entry name" value="TIR_2"/>
    <property type="match status" value="1"/>
</dbReference>
<dbReference type="SUPFAM" id="SSF48371">
    <property type="entry name" value="ARM repeat"/>
    <property type="match status" value="1"/>
</dbReference>
<dbReference type="InterPro" id="IPR016024">
    <property type="entry name" value="ARM-type_fold"/>
</dbReference>
<dbReference type="InterPro" id="IPR000488">
    <property type="entry name" value="Death_dom"/>
</dbReference>
<comment type="caution">
    <text evidence="3">The sequence shown here is derived from an EMBL/GenBank/DDBJ whole genome shotgun (WGS) entry which is preliminary data.</text>
</comment>
<dbReference type="GO" id="GO:0007165">
    <property type="term" value="P:signal transduction"/>
    <property type="evidence" value="ECO:0007669"/>
    <property type="project" value="InterPro"/>
</dbReference>
<dbReference type="SUPFAM" id="SSF47986">
    <property type="entry name" value="DEATH domain"/>
    <property type="match status" value="1"/>
</dbReference>
<reference evidence="3" key="1">
    <citation type="submission" date="2021-10" db="EMBL/GenBank/DDBJ databases">
        <title>Tropical sea cucumber genome reveals ecological adaptation and Cuvierian tubules defense mechanism.</title>
        <authorList>
            <person name="Chen T."/>
        </authorList>
    </citation>
    <scope>NUCLEOTIDE SEQUENCE</scope>
    <source>
        <strain evidence="3">Nanhai2018</strain>
        <tissue evidence="3">Muscle</tissue>
    </source>
</reference>
<protein>
    <recommendedName>
        <fullName evidence="5">Death domain-containing protein</fullName>
    </recommendedName>
</protein>
<gene>
    <name evidence="3" type="ORF">HOLleu_28108</name>
</gene>
<dbReference type="InterPro" id="IPR011029">
    <property type="entry name" value="DEATH-like_dom_sf"/>
</dbReference>
<evidence type="ECO:0008006" key="5">
    <source>
        <dbReference type="Google" id="ProtNLM"/>
    </source>
</evidence>
<sequence>MSTVKELTNKLRSKGLDVEKYIDDIVIAIKKTTQHDEDNDLRSFVSALQRLLVQPCKKSKSKHGDGLVKICEEGIKQQRKDYYKLATEIFQSKNLVNWTERWHDAENIVGALQQIPSLVRSNGDNECSLEPHSTGLGRALQHCIRHMIDAFARDKIIHRVNRSLVELLINSYASGNDSAYVIGCGITSTGKMHYKGTEDLLPKLFTAMLDWMQRTGNDITEAGVKSSLVADSINGVGALAITAPKELLNVFNYILSKELDGEPMSGYGQCASIIVSTVIIVNASNVEVIKPFIAGTMKLMKCGNKILEKVAQSVILSINMNAGAEIIAPQADDVISSYLSGKGPLLGLTLQSLYTKSPGDVMKYFDRLAEKAALDMPDSEKSAFYMFIGEVAKRQPQTILPHLGNFIKDLQNTSCSHLVFMAIAELSDKFPREVDHHRDTLIQAWVKSPYVAAYACKTLANIGLINEKKADEVLSILGKKLKEVDPMFKAVILMEMKRIGQTYKEILQKYRALIEAEKDGTQMGLPDMVQSIIDFLEDRTLENLSTAVTIQRDDIEDLDFRVTDAELDLEGLDTRVEEQGNALNVTQREMTEQRGRLDTVEVVLDETVDQVQEIDLKTITNAPKWSRDVSKILNPEHEYDWRYLAVRLGYSGEDIRNWALTPDPTMAILAEWYTTHKSSDATFAILTALQDMGRTEAAEIVERALQEADKLIPKPVGEMSDKPCPVFISYQWDHQPEVKTLKGHLEMAGYRCWMDIGQMGGGDQLFAKINEGMRAAKIVLCMVTSKYAKSENCNKEVNLANLLNKSIIPILIENISWPPEGSMSMLFAQLLYIQFFSEGEYVRGEKFWPDDKFCELLGQINYQAAPDPNITTEVEVLFRVNLSA</sequence>
<evidence type="ECO:0000313" key="3">
    <source>
        <dbReference type="EMBL" id="KAJ8028862.1"/>
    </source>
</evidence>
<evidence type="ECO:0000313" key="4">
    <source>
        <dbReference type="Proteomes" id="UP001152320"/>
    </source>
</evidence>
<dbReference type="AlphaFoldDB" id="A0A9Q1BLI2"/>
<dbReference type="PROSITE" id="PS50017">
    <property type="entry name" value="DEATH_DOMAIN"/>
    <property type="match status" value="1"/>
</dbReference>
<dbReference type="SMART" id="SM00005">
    <property type="entry name" value="DEATH"/>
    <property type="match status" value="1"/>
</dbReference>
<feature type="domain" description="Death" evidence="1">
    <location>
        <begin position="640"/>
        <end position="705"/>
    </location>
</feature>
<dbReference type="PANTHER" id="PTHR47508:SF1">
    <property type="entry name" value="NON-SPECIFIC SERINE_THREONINE PROTEIN KINASE"/>
    <property type="match status" value="1"/>
</dbReference>
<dbReference type="SUPFAM" id="SSF52200">
    <property type="entry name" value="Toll/Interleukin receptor TIR domain"/>
    <property type="match status" value="1"/>
</dbReference>
<evidence type="ECO:0000259" key="1">
    <source>
        <dbReference type="PROSITE" id="PS50017"/>
    </source>
</evidence>
<accession>A0A9Q1BLI2</accession>
<dbReference type="EMBL" id="JAIZAY010000014">
    <property type="protein sequence ID" value="KAJ8028862.1"/>
    <property type="molecule type" value="Genomic_DNA"/>
</dbReference>
<proteinExistence type="predicted"/>
<dbReference type="PANTHER" id="PTHR47508">
    <property type="entry name" value="SAM DOMAIN-CONTAINING PROTEIN-RELATED"/>
    <property type="match status" value="1"/>
</dbReference>
<dbReference type="OrthoDB" id="6078042at2759"/>
<feature type="domain" description="TIR" evidence="2">
    <location>
        <begin position="722"/>
        <end position="866"/>
    </location>
</feature>
<dbReference type="InterPro" id="IPR000157">
    <property type="entry name" value="TIR_dom"/>
</dbReference>
<organism evidence="3 4">
    <name type="scientific">Holothuria leucospilota</name>
    <name type="common">Black long sea cucumber</name>
    <name type="synonym">Mertensiothuria leucospilota</name>
    <dbReference type="NCBI Taxonomy" id="206669"/>
    <lineage>
        <taxon>Eukaryota</taxon>
        <taxon>Metazoa</taxon>
        <taxon>Echinodermata</taxon>
        <taxon>Eleutherozoa</taxon>
        <taxon>Echinozoa</taxon>
        <taxon>Holothuroidea</taxon>
        <taxon>Aspidochirotacea</taxon>
        <taxon>Aspidochirotida</taxon>
        <taxon>Holothuriidae</taxon>
        <taxon>Holothuria</taxon>
    </lineage>
</organism>
<name>A0A9Q1BLI2_HOLLE</name>
<dbReference type="Proteomes" id="UP001152320">
    <property type="component" value="Chromosome 14"/>
</dbReference>
<dbReference type="Pfam" id="PF00531">
    <property type="entry name" value="Death"/>
    <property type="match status" value="1"/>
</dbReference>